<feature type="transmembrane region" description="Helical" evidence="1">
    <location>
        <begin position="136"/>
        <end position="157"/>
    </location>
</feature>
<feature type="domain" description="Urease accessory protein UreH-like transmembrane" evidence="2">
    <location>
        <begin position="80"/>
        <end position="221"/>
    </location>
</feature>
<dbReference type="PANTHER" id="PTHR33876">
    <property type="entry name" value="UNNAMED PRODUCT"/>
    <property type="match status" value="1"/>
</dbReference>
<keyword evidence="1" id="KW-1133">Transmembrane helix</keyword>
<keyword evidence="1" id="KW-0472">Membrane</keyword>
<feature type="transmembrane region" description="Helical" evidence="1">
    <location>
        <begin position="79"/>
        <end position="98"/>
    </location>
</feature>
<evidence type="ECO:0000313" key="3">
    <source>
        <dbReference type="EMBL" id="GAX91353.1"/>
    </source>
</evidence>
<feature type="transmembrane region" description="Helical" evidence="1">
    <location>
        <begin position="207"/>
        <end position="224"/>
    </location>
</feature>
<protein>
    <submittedName>
        <fullName evidence="3">Urease accessory protein UreH</fullName>
    </submittedName>
</protein>
<accession>A0A292YRG1</accession>
<dbReference type="RefSeq" id="WP_096183072.1">
    <property type="nucleotide sequence ID" value="NZ_BDUF01000095.1"/>
</dbReference>
<organism evidence="3 4">
    <name type="scientific">Effusibacillus lacus</name>
    <dbReference type="NCBI Taxonomy" id="1348429"/>
    <lineage>
        <taxon>Bacteria</taxon>
        <taxon>Bacillati</taxon>
        <taxon>Bacillota</taxon>
        <taxon>Bacilli</taxon>
        <taxon>Bacillales</taxon>
        <taxon>Alicyclobacillaceae</taxon>
        <taxon>Effusibacillus</taxon>
    </lineage>
</organism>
<dbReference type="Proteomes" id="UP000217785">
    <property type="component" value="Unassembled WGS sequence"/>
</dbReference>
<evidence type="ECO:0000313" key="4">
    <source>
        <dbReference type="Proteomes" id="UP000217785"/>
    </source>
</evidence>
<evidence type="ECO:0000259" key="2">
    <source>
        <dbReference type="Pfam" id="PF13386"/>
    </source>
</evidence>
<dbReference type="AlphaFoldDB" id="A0A292YRG1"/>
<name>A0A292YRG1_9BACL</name>
<dbReference type="SUPFAM" id="SSF103473">
    <property type="entry name" value="MFS general substrate transporter"/>
    <property type="match status" value="1"/>
</dbReference>
<keyword evidence="4" id="KW-1185">Reference proteome</keyword>
<dbReference type="InterPro" id="IPR052776">
    <property type="entry name" value="Chloro_ReproSupport/MetalTrans"/>
</dbReference>
<dbReference type="EMBL" id="BDUF01000095">
    <property type="protein sequence ID" value="GAX91353.1"/>
    <property type="molecule type" value="Genomic_DNA"/>
</dbReference>
<dbReference type="PANTHER" id="PTHR33876:SF4">
    <property type="entry name" value="CHLOROPLAST PROTEIN FOR GROWTH AND FERTILITY 2"/>
    <property type="match status" value="1"/>
</dbReference>
<dbReference type="InterPro" id="IPR039447">
    <property type="entry name" value="UreH-like_TM_dom"/>
</dbReference>
<comment type="caution">
    <text evidence="3">The sequence shown here is derived from an EMBL/GenBank/DDBJ whole genome shotgun (WGS) entry which is preliminary data.</text>
</comment>
<evidence type="ECO:0000256" key="1">
    <source>
        <dbReference type="SAM" id="Phobius"/>
    </source>
</evidence>
<dbReference type="Pfam" id="PF13386">
    <property type="entry name" value="DsbD_2"/>
    <property type="match status" value="1"/>
</dbReference>
<dbReference type="InterPro" id="IPR036259">
    <property type="entry name" value="MFS_trans_sf"/>
</dbReference>
<proteinExistence type="predicted"/>
<reference evidence="4" key="1">
    <citation type="submission" date="2017-07" db="EMBL/GenBank/DDBJ databases">
        <title>Draft genome sequence of Effusibacillus lacus strain skLN1.</title>
        <authorList>
            <person name="Watanabe M."/>
            <person name="Kojima H."/>
            <person name="Fukui M."/>
        </authorList>
    </citation>
    <scope>NUCLEOTIDE SEQUENCE [LARGE SCALE GENOMIC DNA]</scope>
    <source>
        <strain evidence="4">skLN1</strain>
    </source>
</reference>
<sequence length="238" mass="26582">MEMNFLTILTIGFILGIKHALEPDHVIAVSTIASHSRKLWRSSLAGVFWGIGHTATLFVVGLFFLLFKNEIPRVWEMSLEMAVGIMLVYLGASSLLPYRKKKVHVHEHEHDGMPHKHFHSHQVYRTHNHDHKDVSYVRSMIIGLVHGMAGSAAMLILTMSTAQGVLQGALYILIFGGGTVIGMLLFTTLIGIPFVLSVNKIGINRTLTRITGLISTAYGIYYIYDLGVTEGLFRIWLQ</sequence>
<gene>
    <name evidence="3" type="ORF">EFBL_3022</name>
</gene>
<dbReference type="OrthoDB" id="9811044at2"/>
<feature type="transmembrane region" description="Helical" evidence="1">
    <location>
        <begin position="169"/>
        <end position="195"/>
    </location>
</feature>
<keyword evidence="1" id="KW-0812">Transmembrane</keyword>
<feature type="transmembrane region" description="Helical" evidence="1">
    <location>
        <begin position="44"/>
        <end position="67"/>
    </location>
</feature>